<dbReference type="EMBL" id="ASHM01069463">
    <property type="protein sequence ID" value="PNX54880.1"/>
    <property type="molecule type" value="Genomic_DNA"/>
</dbReference>
<dbReference type="PANTHER" id="PTHR43795">
    <property type="entry name" value="BIFUNCTIONAL ASPARTATE AMINOTRANSFERASE AND GLUTAMATE/ASPARTATE-PREPHENATE AMINOTRANSFERASE-RELATED"/>
    <property type="match status" value="1"/>
</dbReference>
<dbReference type="InterPro" id="IPR050478">
    <property type="entry name" value="Ethylene_sulfur-biosynth"/>
</dbReference>
<proteinExistence type="predicted"/>
<name>A0A2K3JLG3_TRIPR</name>
<dbReference type="GO" id="GO:0006520">
    <property type="term" value="P:amino acid metabolic process"/>
    <property type="evidence" value="ECO:0007669"/>
    <property type="project" value="TreeGrafter"/>
</dbReference>
<dbReference type="Pfam" id="PF04864">
    <property type="entry name" value="Alliinase_C"/>
    <property type="match status" value="1"/>
</dbReference>
<comment type="subunit">
    <text evidence="1">Homodimer.</text>
</comment>
<evidence type="ECO:0000256" key="2">
    <source>
        <dbReference type="ARBA" id="ARBA00022898"/>
    </source>
</evidence>
<accession>A0A2K3JLG3</accession>
<dbReference type="STRING" id="57577.A0A2K3JLG3"/>
<reference evidence="4 5" key="2">
    <citation type="journal article" date="2017" name="Front. Plant Sci.">
        <title>Gene Classification and Mining of Molecular Markers Useful in Red Clover (Trifolium pratense) Breeding.</title>
        <authorList>
            <person name="Istvanek J."/>
            <person name="Dluhosova J."/>
            <person name="Dluhos P."/>
            <person name="Patkova L."/>
            <person name="Nedelnik J."/>
            <person name="Repkova J."/>
        </authorList>
    </citation>
    <scope>NUCLEOTIDE SEQUENCE [LARGE SCALE GENOMIC DNA]</scope>
    <source>
        <strain evidence="5">cv. Tatra</strain>
        <tissue evidence="4">Young leaves</tissue>
    </source>
</reference>
<sequence>MWKNDGSNVTYIEMVTSPNNPDGQLKKAILQDQGQNVKTIHDLAYYWPHYTPILQPADEDLMIFTLSKFTGHGGSRFGWAIIKDEDVYKRMLTYIDMSTYGVSRETQLRVLKLLKVVLS</sequence>
<feature type="non-terminal residue" evidence="4">
    <location>
        <position position="119"/>
    </location>
</feature>
<comment type="caution">
    <text evidence="4">The sequence shown here is derived from an EMBL/GenBank/DDBJ whole genome shotgun (WGS) entry which is preliminary data.</text>
</comment>
<dbReference type="SUPFAM" id="SSF53383">
    <property type="entry name" value="PLP-dependent transferases"/>
    <property type="match status" value="1"/>
</dbReference>
<dbReference type="InterPro" id="IPR015421">
    <property type="entry name" value="PyrdxlP-dep_Trfase_major"/>
</dbReference>
<feature type="domain" description="Alliinase C-terminal" evidence="3">
    <location>
        <begin position="2"/>
        <end position="118"/>
    </location>
</feature>
<dbReference type="AlphaFoldDB" id="A0A2K3JLG3"/>
<evidence type="ECO:0000313" key="5">
    <source>
        <dbReference type="Proteomes" id="UP000236291"/>
    </source>
</evidence>
<reference evidence="4 5" key="1">
    <citation type="journal article" date="2014" name="Am. J. Bot.">
        <title>Genome assembly and annotation for red clover (Trifolium pratense; Fabaceae).</title>
        <authorList>
            <person name="Istvanek J."/>
            <person name="Jaros M."/>
            <person name="Krenek A."/>
            <person name="Repkova J."/>
        </authorList>
    </citation>
    <scope>NUCLEOTIDE SEQUENCE [LARGE SCALE GENOMIC DNA]</scope>
    <source>
        <strain evidence="5">cv. Tatra</strain>
        <tissue evidence="4">Young leaves</tissue>
    </source>
</reference>
<gene>
    <name evidence="4" type="ORF">L195_g048503</name>
</gene>
<dbReference type="Gene3D" id="3.40.640.10">
    <property type="entry name" value="Type I PLP-dependent aspartate aminotransferase-like (Major domain)"/>
    <property type="match status" value="1"/>
</dbReference>
<keyword evidence="4" id="KW-0808">Transferase</keyword>
<dbReference type="GO" id="GO:0016846">
    <property type="term" value="F:carbon-sulfur lyase activity"/>
    <property type="evidence" value="ECO:0007669"/>
    <property type="project" value="InterPro"/>
</dbReference>
<dbReference type="InterPro" id="IPR006948">
    <property type="entry name" value="Alliinase_C"/>
</dbReference>
<dbReference type="InterPro" id="IPR015424">
    <property type="entry name" value="PyrdxlP-dep_Trfase"/>
</dbReference>
<organism evidence="4 5">
    <name type="scientific">Trifolium pratense</name>
    <name type="common">Red clover</name>
    <dbReference type="NCBI Taxonomy" id="57577"/>
    <lineage>
        <taxon>Eukaryota</taxon>
        <taxon>Viridiplantae</taxon>
        <taxon>Streptophyta</taxon>
        <taxon>Embryophyta</taxon>
        <taxon>Tracheophyta</taxon>
        <taxon>Spermatophyta</taxon>
        <taxon>Magnoliopsida</taxon>
        <taxon>eudicotyledons</taxon>
        <taxon>Gunneridae</taxon>
        <taxon>Pentapetalae</taxon>
        <taxon>rosids</taxon>
        <taxon>fabids</taxon>
        <taxon>Fabales</taxon>
        <taxon>Fabaceae</taxon>
        <taxon>Papilionoideae</taxon>
        <taxon>50 kb inversion clade</taxon>
        <taxon>NPAAA clade</taxon>
        <taxon>Hologalegina</taxon>
        <taxon>IRL clade</taxon>
        <taxon>Trifolieae</taxon>
        <taxon>Trifolium</taxon>
    </lineage>
</organism>
<keyword evidence="4" id="KW-0032">Aminotransferase</keyword>
<keyword evidence="2" id="KW-0663">Pyridoxal phosphate</keyword>
<dbReference type="PANTHER" id="PTHR43795:SF56">
    <property type="entry name" value="TRYPTOPHAN AMINOTRANSFERASE-RELATED PROTEIN 4-LIKE"/>
    <property type="match status" value="1"/>
</dbReference>
<evidence type="ECO:0000256" key="1">
    <source>
        <dbReference type="ARBA" id="ARBA00011738"/>
    </source>
</evidence>
<evidence type="ECO:0000259" key="3">
    <source>
        <dbReference type="Pfam" id="PF04864"/>
    </source>
</evidence>
<protein>
    <submittedName>
        <fullName evidence="4">Tryptophan aminotransferase-related protein 4-like</fullName>
    </submittedName>
</protein>
<dbReference type="Proteomes" id="UP000236291">
    <property type="component" value="Unassembled WGS sequence"/>
</dbReference>
<dbReference type="GO" id="GO:0008483">
    <property type="term" value="F:transaminase activity"/>
    <property type="evidence" value="ECO:0007669"/>
    <property type="project" value="UniProtKB-KW"/>
</dbReference>
<evidence type="ECO:0000313" key="4">
    <source>
        <dbReference type="EMBL" id="PNX54880.1"/>
    </source>
</evidence>